<evidence type="ECO:0000313" key="2">
    <source>
        <dbReference type="Proteomes" id="UP000245412"/>
    </source>
</evidence>
<comment type="caution">
    <text evidence="1">The sequence shown here is derived from an EMBL/GenBank/DDBJ whole genome shotgun (WGS) entry which is preliminary data.</text>
</comment>
<dbReference type="AlphaFoldDB" id="A0AB73T639"/>
<dbReference type="RefSeq" id="WP_109625748.1">
    <property type="nucleotide sequence ID" value="NZ_CABJAT010000009.1"/>
</dbReference>
<dbReference type="NCBIfam" id="TIGR03984">
    <property type="entry name" value="CRISPR-associated protein Csx19"/>
    <property type="match status" value="1"/>
</dbReference>
<keyword evidence="2" id="KW-1185">Reference proteome</keyword>
<sequence>MQQENKIVPVCEETEHNDKGVKYNTVEVYEEFNKSSLDEVHELVKKYFGKTTPWVYTVLDFTVGFGIYKDSSFFIYMGGQKEYVPLEWEYLKELRVFDVNGELRLVPLKGGWAGRFRGCIPEYNNSNVNPEEYIIDEQQKLWGKAQISEKINSKQWSLLTSDRGTKIWVPINLGVQQEAALLVRKFMRIPTWNHQELVYQVDMRMVGFDYWKEEAREGGQ</sequence>
<proteinExistence type="predicted"/>
<dbReference type="InterPro" id="IPR023815">
    <property type="entry name" value="CRISPR-assoc_Csx19"/>
</dbReference>
<evidence type="ECO:0000313" key="1">
    <source>
        <dbReference type="EMBL" id="PWJ76597.1"/>
    </source>
</evidence>
<protein>
    <submittedName>
        <fullName evidence="1">CRISPR-associated protein (TIGR03984 family)</fullName>
    </submittedName>
</protein>
<gene>
    <name evidence="1" type="ORF">C7383_10442</name>
</gene>
<name>A0AB73T639_9FIRM</name>
<organism evidence="1 2">
    <name type="scientific">Murimonas intestini</name>
    <dbReference type="NCBI Taxonomy" id="1337051"/>
    <lineage>
        <taxon>Bacteria</taxon>
        <taxon>Bacillati</taxon>
        <taxon>Bacillota</taxon>
        <taxon>Clostridia</taxon>
        <taxon>Lachnospirales</taxon>
        <taxon>Lachnospiraceae</taxon>
        <taxon>Murimonas</taxon>
    </lineage>
</organism>
<reference evidence="1 2" key="1">
    <citation type="submission" date="2018-05" db="EMBL/GenBank/DDBJ databases">
        <authorList>
            <person name="Goeker M."/>
            <person name="Huntemann M."/>
            <person name="Clum A."/>
            <person name="Pillay M."/>
            <person name="Palaniappan K."/>
            <person name="Varghese N."/>
            <person name="Mikhailova N."/>
            <person name="Stamatis D."/>
            <person name="Reddy T."/>
            <person name="Daum C."/>
            <person name="Shapiro N."/>
            <person name="Ivanova N."/>
            <person name="Kyrpides N."/>
            <person name="Woyke T."/>
        </authorList>
    </citation>
    <scope>NUCLEOTIDE SEQUENCE [LARGE SCALE GENOMIC DNA]</scope>
    <source>
        <strain evidence="1 2">DSM 26524</strain>
    </source>
</reference>
<dbReference type="EMBL" id="QGGY01000004">
    <property type="protein sequence ID" value="PWJ76597.1"/>
    <property type="molecule type" value="Genomic_DNA"/>
</dbReference>
<dbReference type="Proteomes" id="UP000245412">
    <property type="component" value="Unassembled WGS sequence"/>
</dbReference>
<accession>A0AB73T639</accession>